<dbReference type="Gene3D" id="3.90.79.10">
    <property type="entry name" value="Nucleoside Triphosphate Pyrophosphohydrolase"/>
    <property type="match status" value="1"/>
</dbReference>
<dbReference type="InterPro" id="IPR031804">
    <property type="entry name" value="DUF4743"/>
</dbReference>
<keyword evidence="3" id="KW-1185">Reference proteome</keyword>
<dbReference type="CDD" id="cd03676">
    <property type="entry name" value="NUDIX_Tnr3_like"/>
    <property type="match status" value="1"/>
</dbReference>
<dbReference type="SUPFAM" id="SSF55811">
    <property type="entry name" value="Nudix"/>
    <property type="match status" value="1"/>
</dbReference>
<dbReference type="Proteomes" id="UP000001844">
    <property type="component" value="Chromosome"/>
</dbReference>
<dbReference type="HOGENOM" id="CLU_048013_1_1_6"/>
<gene>
    <name evidence="2" type="ordered locus">Nhal_1193</name>
</gene>
<dbReference type="Pfam" id="PF15916">
    <property type="entry name" value="DUF4743"/>
    <property type="match status" value="1"/>
</dbReference>
<dbReference type="Pfam" id="PF00293">
    <property type="entry name" value="NUDIX"/>
    <property type="match status" value="1"/>
</dbReference>
<organism evidence="2 3">
    <name type="scientific">Nitrosococcus halophilus (strain Nc4)</name>
    <dbReference type="NCBI Taxonomy" id="472759"/>
    <lineage>
        <taxon>Bacteria</taxon>
        <taxon>Pseudomonadati</taxon>
        <taxon>Pseudomonadota</taxon>
        <taxon>Gammaproteobacteria</taxon>
        <taxon>Chromatiales</taxon>
        <taxon>Chromatiaceae</taxon>
        <taxon>Nitrosococcus</taxon>
    </lineage>
</organism>
<proteinExistence type="predicted"/>
<dbReference type="PROSITE" id="PS51462">
    <property type="entry name" value="NUDIX"/>
    <property type="match status" value="1"/>
</dbReference>
<reference evidence="3" key="1">
    <citation type="submission" date="2010-04" db="EMBL/GenBank/DDBJ databases">
        <title>Complete genome sequence of Nitrosococcus halophilus Nc4, a salt-adapted, aerobic obligate ammonia-oxidizing sulfur purple bacterium.</title>
        <authorList>
            <consortium name="US DOE Joint Genome Institute"/>
            <person name="Campbell M.A."/>
            <person name="Malfatti S.A."/>
            <person name="Chain P.S.G."/>
            <person name="Heidelberg J.F."/>
            <person name="Ward B.B."/>
            <person name="Klotz M.G."/>
        </authorList>
    </citation>
    <scope>NUCLEOTIDE SEQUENCE [LARGE SCALE GENOMIC DNA]</scope>
    <source>
        <strain evidence="3">Nc4</strain>
    </source>
</reference>
<dbReference type="STRING" id="472759.Nhal_1193"/>
<dbReference type="KEGG" id="nhl:Nhal_1193"/>
<dbReference type="PANTHER" id="PTHR13622">
    <property type="entry name" value="THIAMIN PYROPHOSPHOKINASE"/>
    <property type="match status" value="1"/>
</dbReference>
<dbReference type="OrthoDB" id="5621792at2"/>
<dbReference type="PANTHER" id="PTHR13622:SF8">
    <property type="entry name" value="THIAMIN PYROPHOSPHOKINASE 1"/>
    <property type="match status" value="1"/>
</dbReference>
<dbReference type="AlphaFoldDB" id="D5BZR0"/>
<feature type="domain" description="Nudix hydrolase" evidence="1">
    <location>
        <begin position="112"/>
        <end position="257"/>
    </location>
</feature>
<evidence type="ECO:0000313" key="2">
    <source>
        <dbReference type="EMBL" id="ADE14355.1"/>
    </source>
</evidence>
<sequence>MSYLDHIRNCNRYALKDFRPFYVEGVQVGHIKSAFAEKLRCWPAIFRVSPTAVHLVSNLQSFEERTQEVRVVLEALVEEGIIPRWHGEEYAVTASSRERALFVIDRGSAPYLGVRAFGQHLNGFVNQGGQLKMWIGRRSRDKWSAPGKLDNLVAGGVPHGVPLQENLAKECWEEAAIPVEMASQAVPVGYISYRFETQEGFKPDVMYCYDLELPPDFVPQCQDGEVEEFYLWPVEEVAALVQETDSFKRNCNLVIIDFLIRRGFITPEHPDYLEIVAGLRVPL</sequence>
<dbReference type="eggNOG" id="COG1051">
    <property type="taxonomic scope" value="Bacteria"/>
</dbReference>
<protein>
    <submittedName>
        <fullName evidence="2">NUDIX hydrolase</fullName>
    </submittedName>
</protein>
<dbReference type="RefSeq" id="WP_013032246.1">
    <property type="nucleotide sequence ID" value="NC_013960.1"/>
</dbReference>
<dbReference type="GO" id="GO:0044715">
    <property type="term" value="F:8-oxo-dGDP phosphatase activity"/>
    <property type="evidence" value="ECO:0007669"/>
    <property type="project" value="TreeGrafter"/>
</dbReference>
<dbReference type="InterPro" id="IPR015797">
    <property type="entry name" value="NUDIX_hydrolase-like_dom_sf"/>
</dbReference>
<dbReference type="InterPro" id="IPR000086">
    <property type="entry name" value="NUDIX_hydrolase_dom"/>
</dbReference>
<dbReference type="EMBL" id="CP001798">
    <property type="protein sequence ID" value="ADE14355.1"/>
    <property type="molecule type" value="Genomic_DNA"/>
</dbReference>
<evidence type="ECO:0000313" key="3">
    <source>
        <dbReference type="Proteomes" id="UP000001844"/>
    </source>
</evidence>
<evidence type="ECO:0000259" key="1">
    <source>
        <dbReference type="PROSITE" id="PS51462"/>
    </source>
</evidence>
<dbReference type="FunFam" id="3.90.79.10:FF:000019">
    <property type="entry name" value="Thiamin pyrophosphokinase, putative"/>
    <property type="match status" value="1"/>
</dbReference>
<name>D5BZR0_NITHN</name>
<accession>D5BZR0</accession>
<keyword evidence="2" id="KW-0378">Hydrolase</keyword>